<feature type="region of interest" description="Disordered" evidence="1">
    <location>
        <begin position="30"/>
        <end position="50"/>
    </location>
</feature>
<gene>
    <name evidence="2" type="ORF">GCM10023321_21690</name>
</gene>
<evidence type="ECO:0000313" key="2">
    <source>
        <dbReference type="EMBL" id="GAA5152636.1"/>
    </source>
</evidence>
<name>A0ABP9PV16_9PSEU</name>
<organism evidence="2 3">
    <name type="scientific">Pseudonocardia eucalypti</name>
    <dbReference type="NCBI Taxonomy" id="648755"/>
    <lineage>
        <taxon>Bacteria</taxon>
        <taxon>Bacillati</taxon>
        <taxon>Actinomycetota</taxon>
        <taxon>Actinomycetes</taxon>
        <taxon>Pseudonocardiales</taxon>
        <taxon>Pseudonocardiaceae</taxon>
        <taxon>Pseudonocardia</taxon>
    </lineage>
</organism>
<comment type="caution">
    <text evidence="2">The sequence shown here is derived from an EMBL/GenBank/DDBJ whole genome shotgun (WGS) entry which is preliminary data.</text>
</comment>
<dbReference type="EMBL" id="BAABJP010000007">
    <property type="protein sequence ID" value="GAA5152636.1"/>
    <property type="molecule type" value="Genomic_DNA"/>
</dbReference>
<dbReference type="Proteomes" id="UP001428817">
    <property type="component" value="Unassembled WGS sequence"/>
</dbReference>
<evidence type="ECO:0000313" key="3">
    <source>
        <dbReference type="Proteomes" id="UP001428817"/>
    </source>
</evidence>
<accession>A0ABP9PV16</accession>
<reference evidence="3" key="1">
    <citation type="journal article" date="2019" name="Int. J. Syst. Evol. Microbiol.">
        <title>The Global Catalogue of Microorganisms (GCM) 10K type strain sequencing project: providing services to taxonomists for standard genome sequencing and annotation.</title>
        <authorList>
            <consortium name="The Broad Institute Genomics Platform"/>
            <consortium name="The Broad Institute Genome Sequencing Center for Infectious Disease"/>
            <person name="Wu L."/>
            <person name="Ma J."/>
        </authorList>
    </citation>
    <scope>NUCLEOTIDE SEQUENCE [LARGE SCALE GENOMIC DNA]</scope>
    <source>
        <strain evidence="3">JCM 18303</strain>
    </source>
</reference>
<keyword evidence="3" id="KW-1185">Reference proteome</keyword>
<sequence>MHRSNKMLFSARAAPTAIEEPVPDHGVFIESERSRSTAMHPGSDRVTDRL</sequence>
<protein>
    <submittedName>
        <fullName evidence="2">Uncharacterized protein</fullName>
    </submittedName>
</protein>
<evidence type="ECO:0000256" key="1">
    <source>
        <dbReference type="SAM" id="MobiDB-lite"/>
    </source>
</evidence>
<proteinExistence type="predicted"/>